<protein>
    <submittedName>
        <fullName evidence="1">Uncharacterized protein</fullName>
    </submittedName>
</protein>
<organism evidence="1 2">
    <name type="scientific">Mycena venus</name>
    <dbReference type="NCBI Taxonomy" id="2733690"/>
    <lineage>
        <taxon>Eukaryota</taxon>
        <taxon>Fungi</taxon>
        <taxon>Dikarya</taxon>
        <taxon>Basidiomycota</taxon>
        <taxon>Agaricomycotina</taxon>
        <taxon>Agaricomycetes</taxon>
        <taxon>Agaricomycetidae</taxon>
        <taxon>Agaricales</taxon>
        <taxon>Marasmiineae</taxon>
        <taxon>Mycenaceae</taxon>
        <taxon>Mycena</taxon>
    </lineage>
</organism>
<gene>
    <name evidence="1" type="ORF">MVEN_00666200</name>
</gene>
<comment type="caution">
    <text evidence="1">The sequence shown here is derived from an EMBL/GenBank/DDBJ whole genome shotgun (WGS) entry which is preliminary data.</text>
</comment>
<evidence type="ECO:0000313" key="1">
    <source>
        <dbReference type="EMBL" id="KAF7363137.1"/>
    </source>
</evidence>
<evidence type="ECO:0000313" key="2">
    <source>
        <dbReference type="Proteomes" id="UP000620124"/>
    </source>
</evidence>
<dbReference type="Proteomes" id="UP000620124">
    <property type="component" value="Unassembled WGS sequence"/>
</dbReference>
<dbReference type="AlphaFoldDB" id="A0A8H6YQ65"/>
<proteinExistence type="predicted"/>
<dbReference type="EMBL" id="JACAZI010000004">
    <property type="protein sequence ID" value="KAF7363137.1"/>
    <property type="molecule type" value="Genomic_DNA"/>
</dbReference>
<keyword evidence="2" id="KW-1185">Reference proteome</keyword>
<reference evidence="1" key="1">
    <citation type="submission" date="2020-05" db="EMBL/GenBank/DDBJ databases">
        <title>Mycena genomes resolve the evolution of fungal bioluminescence.</title>
        <authorList>
            <person name="Tsai I.J."/>
        </authorList>
    </citation>
    <scope>NUCLEOTIDE SEQUENCE</scope>
    <source>
        <strain evidence="1">CCC161011</strain>
    </source>
</reference>
<sequence>MLTQRGQDFVAVQCLSDPGCRLIEYTLRYFSRCPEASFSAAQLRLTSQTCLGTGGLRRNGRRPVHLFDAALGSVLS</sequence>
<accession>A0A8H6YQ65</accession>
<name>A0A8H6YQ65_9AGAR</name>